<dbReference type="OrthoDB" id="5296536at2"/>
<reference evidence="3" key="1">
    <citation type="submission" date="2015-08" db="EMBL/GenBank/DDBJ databases">
        <authorList>
            <person name="Varghese N."/>
        </authorList>
    </citation>
    <scope>NUCLEOTIDE SEQUENCE [LARGE SCALE GENOMIC DNA]</scope>
    <source>
        <strain evidence="3">DSM 17901</strain>
    </source>
</reference>
<dbReference type="AlphaFoldDB" id="A0A0K6GZZ3"/>
<sequence>MTGPSTQWLAEALAVLEPEHLSIEDDSAAHAGHAGARSGGGHYTVTVVSARFSGLNRVARHRLVYTALGDLMKTRIHALALVALAPDEL</sequence>
<organism evidence="2 3">
    <name type="scientific">Gulbenkiania indica</name>
    <dbReference type="NCBI Taxonomy" id="375574"/>
    <lineage>
        <taxon>Bacteria</taxon>
        <taxon>Pseudomonadati</taxon>
        <taxon>Pseudomonadota</taxon>
        <taxon>Betaproteobacteria</taxon>
        <taxon>Neisseriales</taxon>
        <taxon>Chromobacteriaceae</taxon>
        <taxon>Gulbenkiania</taxon>
    </lineage>
</organism>
<dbReference type="RefSeq" id="WP_054286314.1">
    <property type="nucleotide sequence ID" value="NZ_CYHA01000004.1"/>
</dbReference>
<dbReference type="PIRSF" id="PIRSF003113">
    <property type="entry name" value="BolA"/>
    <property type="match status" value="1"/>
</dbReference>
<dbReference type="SUPFAM" id="SSF82657">
    <property type="entry name" value="BolA-like"/>
    <property type="match status" value="1"/>
</dbReference>
<keyword evidence="3" id="KW-1185">Reference proteome</keyword>
<name>A0A0K6GZZ3_9NEIS</name>
<evidence type="ECO:0008006" key="4">
    <source>
        <dbReference type="Google" id="ProtNLM"/>
    </source>
</evidence>
<gene>
    <name evidence="2" type="ORF">Ga0061063_2047</name>
</gene>
<dbReference type="EMBL" id="CYHA01000004">
    <property type="protein sequence ID" value="CUA84308.1"/>
    <property type="molecule type" value="Genomic_DNA"/>
</dbReference>
<dbReference type="PANTHER" id="PTHR46230:SF7">
    <property type="entry name" value="BOLA-LIKE PROTEIN 1"/>
    <property type="match status" value="1"/>
</dbReference>
<dbReference type="Pfam" id="PF01722">
    <property type="entry name" value="BolA"/>
    <property type="match status" value="1"/>
</dbReference>
<dbReference type="InterPro" id="IPR002634">
    <property type="entry name" value="BolA"/>
</dbReference>
<comment type="similarity">
    <text evidence="1">Belongs to the BolA/IbaG family.</text>
</comment>
<evidence type="ECO:0000313" key="3">
    <source>
        <dbReference type="Proteomes" id="UP000243535"/>
    </source>
</evidence>
<dbReference type="GO" id="GO:0016226">
    <property type="term" value="P:iron-sulfur cluster assembly"/>
    <property type="evidence" value="ECO:0007669"/>
    <property type="project" value="TreeGrafter"/>
</dbReference>
<evidence type="ECO:0000256" key="1">
    <source>
        <dbReference type="RuleBase" id="RU003860"/>
    </source>
</evidence>
<dbReference type="STRING" id="375574.GCA_001418035_01837"/>
<proteinExistence type="inferred from homology"/>
<dbReference type="Proteomes" id="UP000243535">
    <property type="component" value="Unassembled WGS sequence"/>
</dbReference>
<accession>A0A0K6GZZ3</accession>
<evidence type="ECO:0000313" key="2">
    <source>
        <dbReference type="EMBL" id="CUA84308.1"/>
    </source>
</evidence>
<dbReference type="PANTHER" id="PTHR46230">
    <property type="match status" value="1"/>
</dbReference>
<dbReference type="Gene3D" id="3.30.300.90">
    <property type="entry name" value="BolA-like"/>
    <property type="match status" value="1"/>
</dbReference>
<dbReference type="InterPro" id="IPR036065">
    <property type="entry name" value="BolA-like_sf"/>
</dbReference>
<protein>
    <recommendedName>
        <fullName evidence="4">Transcriptional regulator, BolA protein family</fullName>
    </recommendedName>
</protein>